<dbReference type="AlphaFoldDB" id="N1WQV1"/>
<sequence>MISKNSSLLFLRNKNSSAFISPKMRKQLKLDRQIGMTKKFRYWNQSFNLLIGAEIKN</sequence>
<accession>N1WQV1</accession>
<name>N1WQV1_9LEPT</name>
<organism evidence="1 2">
    <name type="scientific">Leptospira weilii serovar Ranarum str. ICFT</name>
    <dbReference type="NCBI Taxonomy" id="1218598"/>
    <lineage>
        <taxon>Bacteria</taxon>
        <taxon>Pseudomonadati</taxon>
        <taxon>Spirochaetota</taxon>
        <taxon>Spirochaetia</taxon>
        <taxon>Leptospirales</taxon>
        <taxon>Leptospiraceae</taxon>
        <taxon>Leptospira</taxon>
    </lineage>
</organism>
<keyword evidence="2" id="KW-1185">Reference proteome</keyword>
<gene>
    <name evidence="1" type="ORF">LEP1GSC060_2575</name>
</gene>
<comment type="caution">
    <text evidence="1">The sequence shown here is derived from an EMBL/GenBank/DDBJ whole genome shotgun (WGS) entry which is preliminary data.</text>
</comment>
<evidence type="ECO:0000313" key="1">
    <source>
        <dbReference type="EMBL" id="EMY79464.1"/>
    </source>
</evidence>
<evidence type="ECO:0000313" key="2">
    <source>
        <dbReference type="Proteomes" id="UP000012313"/>
    </source>
</evidence>
<dbReference type="Proteomes" id="UP000012313">
    <property type="component" value="Unassembled WGS sequence"/>
</dbReference>
<dbReference type="EMBL" id="AOHC02000012">
    <property type="protein sequence ID" value="EMY79464.1"/>
    <property type="molecule type" value="Genomic_DNA"/>
</dbReference>
<dbReference type="STRING" id="1218598.LEP1GSC060_2575"/>
<protein>
    <submittedName>
        <fullName evidence="1">Uncharacterized protein</fullName>
    </submittedName>
</protein>
<reference evidence="1" key="1">
    <citation type="submission" date="2013-03" db="EMBL/GenBank/DDBJ databases">
        <authorList>
            <person name="Harkins D.M."/>
            <person name="Durkin A.S."/>
            <person name="Brinkac L.M."/>
            <person name="Haft D.H."/>
            <person name="Selengut J.D."/>
            <person name="Sanka R."/>
            <person name="DePew J."/>
            <person name="Purushe J."/>
            <person name="Hartskeerl R.A."/>
            <person name="Ahmed A."/>
            <person name="van der Linden H."/>
            <person name="Goris M.G.A."/>
            <person name="Vinetz J.M."/>
            <person name="Sutton G.G."/>
            <person name="Nierman W.C."/>
            <person name="Fouts D.E."/>
        </authorList>
    </citation>
    <scope>NUCLEOTIDE SEQUENCE [LARGE SCALE GENOMIC DNA]</scope>
    <source>
        <strain evidence="1">ICFT</strain>
    </source>
</reference>
<proteinExistence type="predicted"/>